<accession>A0ABP0FQL3</accession>
<evidence type="ECO:0000256" key="1">
    <source>
        <dbReference type="ARBA" id="ARBA00022729"/>
    </source>
</evidence>
<organism evidence="5 6">
    <name type="scientific">Clavelina lepadiformis</name>
    <name type="common">Light-bulb sea squirt</name>
    <name type="synonym">Ascidia lepadiformis</name>
    <dbReference type="NCBI Taxonomy" id="159417"/>
    <lineage>
        <taxon>Eukaryota</taxon>
        <taxon>Metazoa</taxon>
        <taxon>Chordata</taxon>
        <taxon>Tunicata</taxon>
        <taxon>Ascidiacea</taxon>
        <taxon>Aplousobranchia</taxon>
        <taxon>Clavelinidae</taxon>
        <taxon>Clavelina</taxon>
    </lineage>
</organism>
<dbReference type="Pfam" id="PF00100">
    <property type="entry name" value="Zona_pellucida"/>
    <property type="match status" value="1"/>
</dbReference>
<dbReference type="PANTHER" id="PTHR14002">
    <property type="entry name" value="ENDOGLIN/TGF-BETA RECEPTOR TYPE III"/>
    <property type="match status" value="1"/>
</dbReference>
<evidence type="ECO:0000256" key="3">
    <source>
        <dbReference type="SAM" id="Phobius"/>
    </source>
</evidence>
<evidence type="ECO:0000256" key="2">
    <source>
        <dbReference type="ARBA" id="ARBA00023157"/>
    </source>
</evidence>
<gene>
    <name evidence="5" type="ORF">CVLEPA_LOCUS12180</name>
</gene>
<comment type="caution">
    <text evidence="5">The sequence shown here is derived from an EMBL/GenBank/DDBJ whole genome shotgun (WGS) entry which is preliminary data.</text>
</comment>
<proteinExistence type="predicted"/>
<feature type="domain" description="ZP" evidence="4">
    <location>
        <begin position="262"/>
        <end position="533"/>
    </location>
</feature>
<dbReference type="SUPFAM" id="SSF49854">
    <property type="entry name" value="Spermadhesin, CUB domain"/>
    <property type="match status" value="1"/>
</dbReference>
<dbReference type="Gene3D" id="2.10.25.10">
    <property type="entry name" value="Laminin"/>
    <property type="match status" value="1"/>
</dbReference>
<keyword evidence="1" id="KW-0732">Signal</keyword>
<evidence type="ECO:0000259" key="4">
    <source>
        <dbReference type="PROSITE" id="PS51034"/>
    </source>
</evidence>
<dbReference type="PANTHER" id="PTHR14002:SF54">
    <property type="entry name" value="ZONA PELLUCIDA SPERM-BINDING PROTEIN 2"/>
    <property type="match status" value="1"/>
</dbReference>
<dbReference type="InterPro" id="IPR035914">
    <property type="entry name" value="Sperma_CUB_dom_sf"/>
</dbReference>
<dbReference type="InterPro" id="IPR042235">
    <property type="entry name" value="ZP-C_dom"/>
</dbReference>
<name>A0ABP0FQL3_CLALP</name>
<keyword evidence="6" id="KW-1185">Reference proteome</keyword>
<dbReference type="InterPro" id="IPR055355">
    <property type="entry name" value="ZP-C"/>
</dbReference>
<keyword evidence="2" id="KW-1015">Disulfide bond</keyword>
<dbReference type="SMART" id="SM00241">
    <property type="entry name" value="ZP"/>
    <property type="match status" value="1"/>
</dbReference>
<sequence>MPRNIFYHFSCITREPDVCKMFVGFIFLLLVVLLGAGVDAQCSSVSDFNVVSNFGSVSLPSGCPVSNATINRDINGTTVVFIGKQRDTTVSPGFRCLFYEGSSTSGTFLGTIAESLAGWVELPQNLTEGFIHCVGEATSASLIQITVPTSNVTSVHVVDKSLIKVESLNFPANYPNDYIQETVIESRQSTSYTVTFNSTFGLGPFLPLFITSDEGTGFVYINTIAAPDPFEITGKEIKIQFVSDAFTPEAGFQITFEKKQLTCSDQGQVKISLLNQTVYDLCGNEDGYVIINSSPVEDVNLVDPECKANASDPNFNLGLSNCSILEITDDILKAHFPLRCLLKLNESEPIQRYMDRCLNLTCEYNRTELLEAGSIVPEIKKVELDSVEQEGRLGVNIFFTTSQSYSIELDGGAEVTVPYPVYTKVELSTSDEAFHVQLKECWATPSENPNDEGTRYNIIENSCPANNPFESDDAIEIDRNYLKKNATFNFKSFVWSENAEQAIYVYCRVTICHEDVDSGCPAAPGCTKKRKRDVSSSDSLLVSSGPIFIKNSTKKNCEQSNGGCSDVCEMRNDDVICMCYDGKFLGEDEKTCQGVEKYEVIDGGSDSWILVGVIAAFFIVVGCLFVWSKKDGKSGDSSRHLI</sequence>
<dbReference type="InterPro" id="IPR001507">
    <property type="entry name" value="ZP_dom"/>
</dbReference>
<protein>
    <recommendedName>
        <fullName evidence="4">ZP domain-containing protein</fullName>
    </recommendedName>
</protein>
<evidence type="ECO:0000313" key="5">
    <source>
        <dbReference type="EMBL" id="CAK8681954.1"/>
    </source>
</evidence>
<dbReference type="Gene3D" id="2.60.120.290">
    <property type="entry name" value="Spermadhesin, CUB domain"/>
    <property type="match status" value="1"/>
</dbReference>
<keyword evidence="3" id="KW-0812">Transmembrane</keyword>
<keyword evidence="3" id="KW-1133">Transmembrane helix</keyword>
<feature type="transmembrane region" description="Helical" evidence="3">
    <location>
        <begin position="607"/>
        <end position="627"/>
    </location>
</feature>
<keyword evidence="3" id="KW-0472">Membrane</keyword>
<dbReference type="Gene3D" id="2.60.40.4100">
    <property type="entry name" value="Zona pellucida, ZP-C domain"/>
    <property type="match status" value="1"/>
</dbReference>
<dbReference type="PROSITE" id="PS51034">
    <property type="entry name" value="ZP_2"/>
    <property type="match status" value="1"/>
</dbReference>
<evidence type="ECO:0000313" key="6">
    <source>
        <dbReference type="Proteomes" id="UP001642483"/>
    </source>
</evidence>
<dbReference type="EMBL" id="CAWYQH010000090">
    <property type="protein sequence ID" value="CAK8681954.1"/>
    <property type="molecule type" value="Genomic_DNA"/>
</dbReference>
<reference evidence="5 6" key="1">
    <citation type="submission" date="2024-02" db="EMBL/GenBank/DDBJ databases">
        <authorList>
            <person name="Daric V."/>
            <person name="Darras S."/>
        </authorList>
    </citation>
    <scope>NUCLEOTIDE SEQUENCE [LARGE SCALE GENOMIC DNA]</scope>
</reference>
<dbReference type="Proteomes" id="UP001642483">
    <property type="component" value="Unassembled WGS sequence"/>
</dbReference>
<dbReference type="SUPFAM" id="SSF57196">
    <property type="entry name" value="EGF/Laminin"/>
    <property type="match status" value="1"/>
</dbReference>